<feature type="domain" description="Chalcone isomerase" evidence="1">
    <location>
        <begin position="53"/>
        <end position="181"/>
    </location>
</feature>
<proteinExistence type="predicted"/>
<gene>
    <name evidence="2" type="ORF">FNC33_02850</name>
</gene>
<comment type="caution">
    <text evidence="2">The sequence shown here is derived from an EMBL/GenBank/DDBJ whole genome shotgun (WGS) entry which is preliminary data.</text>
</comment>
<accession>A0A6I4RU34</accession>
<evidence type="ECO:0000259" key="1">
    <source>
        <dbReference type="Pfam" id="PF16036"/>
    </source>
</evidence>
<reference evidence="2 3" key="1">
    <citation type="submission" date="2019-06" db="EMBL/GenBank/DDBJ databases">
        <title>Phylogeography and genetic diversity of Francisella tularensis subsp. holarctica in France (1947-2018).</title>
        <authorList>
            <person name="Kevin M."/>
            <person name="Madani N."/>
            <person name="Maurin M."/>
        </authorList>
    </citation>
    <scope>NUCLEOTIDE SEQUENCE [LARGE SCALE GENOMIC DNA]</scope>
    <source>
        <strain evidence="2 3">ATCC 15482</strain>
    </source>
</reference>
<name>A0A6I4RU34_FRATU</name>
<dbReference type="Pfam" id="PF16036">
    <property type="entry name" value="Chalcone_3"/>
    <property type="match status" value="1"/>
</dbReference>
<dbReference type="AlphaFoldDB" id="A0A6I4RU34"/>
<evidence type="ECO:0000313" key="2">
    <source>
        <dbReference type="EMBL" id="MWZ39491.1"/>
    </source>
</evidence>
<dbReference type="Proteomes" id="UP000469081">
    <property type="component" value="Unassembled WGS sequence"/>
</dbReference>
<dbReference type="InterPro" id="IPR016087">
    <property type="entry name" value="Chalcone_isomerase"/>
</dbReference>
<organism evidence="2 3">
    <name type="scientific">Francisella tularensis</name>
    <dbReference type="NCBI Taxonomy" id="263"/>
    <lineage>
        <taxon>Bacteria</taxon>
        <taxon>Pseudomonadati</taxon>
        <taxon>Pseudomonadota</taxon>
        <taxon>Gammaproteobacteria</taxon>
        <taxon>Thiotrichales</taxon>
        <taxon>Francisellaceae</taxon>
        <taxon>Francisella</taxon>
    </lineage>
</organism>
<dbReference type="EMBL" id="VJEZ01000003">
    <property type="protein sequence ID" value="MWZ39491.1"/>
    <property type="molecule type" value="Genomic_DNA"/>
</dbReference>
<evidence type="ECO:0000313" key="3">
    <source>
        <dbReference type="Proteomes" id="UP000469081"/>
    </source>
</evidence>
<sequence length="184" mass="21617">MVVLMLYNWRLFMLRKLLIIIFISLPLFGVAEELTLQQIKSQQSKQVGKVHFSKWFFDVYDAELYSENGHFSWDKPFLLKIHYLRSFSGKNIANHTVKEIAEQHPQLAHTTLDKYKEIFTRLMPDVKNGTNLYGYMDKDGNGYIYSDKGLLGEIPNKTLSKYFFEIWLSDKSSHIKLSKQLRGL</sequence>
<protein>
    <recommendedName>
        <fullName evidence="1">Chalcone isomerase domain-containing protein</fullName>
    </recommendedName>
</protein>